<sequence>MISLSRKYRAPVAVGGVILFFLFIISNISSHEGSHPKCASTLSKQSDVAPSRCIIEGTKRVQCYRDGKDVYLPFDGFLKKQFDLTGRLINKGETDERFEYFTSYAKVRTPERLDYSPTAEFGNFRTYSVEFRDRVRCISAEYGVPMSTQWDTVPYFYPIQIAQYALQHYSRNVTDKAPKIVELEAEFDPSNGQKEVIADADGGLRLKLDPRPDFATISFSWKPADPSAAFSVTVEVLRLNKTITLIYKHVDDRRCVWAEGDVLSDTYGDGEDSPVNVEAKNKQELVFAYALGTSIDPSQFTTVVRDILVDTSKGLALVQLLPLTRKESSLPGGLKIGDVKLLSLSFSGRSTLKRPIRQMTSAHGEIFLRTADWFVTNQDEQGGWPVPVMRSIADNKLVLPAGWHSAMAQGHALSVLTRAYFLTKDIRYVNAAAASLSLFETPALEGGVMNKLFNHPWYEEYPTTPGSFVLNGFMYGLVGLYDFSTVIPHGNASKKLFDDGINSLKTFLPLYDTGFGSVYDLRHLGLKTAPNIARWDYHAVHIYLLKWLNTITNEKFFDEVAERWIGYATGKRAKHN</sequence>
<dbReference type="GO" id="GO:0005794">
    <property type="term" value="C:Golgi apparatus"/>
    <property type="evidence" value="ECO:0007669"/>
    <property type="project" value="TreeGrafter"/>
</dbReference>
<protein>
    <submittedName>
        <fullName evidence="3">Heparosan-N-sulfate-glucuronate 5-epimerase</fullName>
    </submittedName>
</protein>
<dbReference type="WBParaSite" id="Pan_g21576.t1">
    <property type="protein sequence ID" value="Pan_g21576.t1"/>
    <property type="gene ID" value="Pan_g21576"/>
</dbReference>
<dbReference type="InterPro" id="IPR039721">
    <property type="entry name" value="C5-epimerase"/>
</dbReference>
<proteinExistence type="predicted"/>
<keyword evidence="2" id="KW-1185">Reference proteome</keyword>
<name>A0A7E4VKB6_PANRE</name>
<reference evidence="2" key="1">
    <citation type="journal article" date="2013" name="Genetics">
        <title>The draft genome and transcriptome of Panagrellus redivivus are shaped by the harsh demands of a free-living lifestyle.</title>
        <authorList>
            <person name="Srinivasan J."/>
            <person name="Dillman A.R."/>
            <person name="Macchietto M.G."/>
            <person name="Heikkinen L."/>
            <person name="Lakso M."/>
            <person name="Fracchia K.M."/>
            <person name="Antoshechkin I."/>
            <person name="Mortazavi A."/>
            <person name="Wong G."/>
            <person name="Sternberg P.W."/>
        </authorList>
    </citation>
    <scope>NUCLEOTIDE SEQUENCE [LARGE SCALE GENOMIC DNA]</scope>
    <source>
        <strain evidence="2">MT8872</strain>
    </source>
</reference>
<dbReference type="UniPathway" id="UPA00862"/>
<dbReference type="PANTHER" id="PTHR13174:SF3">
    <property type="entry name" value="D-GLUCURONYL C5-EPIMERASE"/>
    <property type="match status" value="1"/>
</dbReference>
<dbReference type="GO" id="GO:0030210">
    <property type="term" value="P:heparin proteoglycan biosynthetic process"/>
    <property type="evidence" value="ECO:0007669"/>
    <property type="project" value="UniProtKB-UniPathway"/>
</dbReference>
<dbReference type="Pfam" id="PF06662">
    <property type="entry name" value="C5-epim_C"/>
    <property type="match status" value="1"/>
</dbReference>
<reference evidence="3" key="2">
    <citation type="submission" date="2020-10" db="UniProtKB">
        <authorList>
            <consortium name="WormBaseParasite"/>
        </authorList>
    </citation>
    <scope>IDENTIFICATION</scope>
</reference>
<dbReference type="AlphaFoldDB" id="A0A7E4VKB6"/>
<evidence type="ECO:0000313" key="2">
    <source>
        <dbReference type="Proteomes" id="UP000492821"/>
    </source>
</evidence>
<dbReference type="Proteomes" id="UP000492821">
    <property type="component" value="Unassembled WGS sequence"/>
</dbReference>
<dbReference type="InterPro" id="IPR010598">
    <property type="entry name" value="C5-epim_C"/>
</dbReference>
<dbReference type="GO" id="GO:0015012">
    <property type="term" value="P:heparan sulfate proteoglycan biosynthetic process"/>
    <property type="evidence" value="ECO:0007669"/>
    <property type="project" value="InterPro"/>
</dbReference>
<evidence type="ECO:0000313" key="3">
    <source>
        <dbReference type="WBParaSite" id="Pan_g21576.t1"/>
    </source>
</evidence>
<accession>A0A7E4VKB6</accession>
<feature type="domain" description="D-glucuronyl C5-epimerase C-terminal" evidence="1">
    <location>
        <begin position="378"/>
        <end position="565"/>
    </location>
</feature>
<dbReference type="PANTHER" id="PTHR13174">
    <property type="entry name" value="D-GLUCURONYL C5-EPIMERASE"/>
    <property type="match status" value="1"/>
</dbReference>
<dbReference type="GO" id="GO:0047464">
    <property type="term" value="F:heparosan-N-sulfate-glucuronate 5-epimerase activity"/>
    <property type="evidence" value="ECO:0007669"/>
    <property type="project" value="UniProtKB-EC"/>
</dbReference>
<evidence type="ECO:0000259" key="1">
    <source>
        <dbReference type="Pfam" id="PF06662"/>
    </source>
</evidence>
<organism evidence="2 3">
    <name type="scientific">Panagrellus redivivus</name>
    <name type="common">Microworm</name>
    <dbReference type="NCBI Taxonomy" id="6233"/>
    <lineage>
        <taxon>Eukaryota</taxon>
        <taxon>Metazoa</taxon>
        <taxon>Ecdysozoa</taxon>
        <taxon>Nematoda</taxon>
        <taxon>Chromadorea</taxon>
        <taxon>Rhabditida</taxon>
        <taxon>Tylenchina</taxon>
        <taxon>Panagrolaimomorpha</taxon>
        <taxon>Panagrolaimoidea</taxon>
        <taxon>Panagrolaimidae</taxon>
        <taxon>Panagrellus</taxon>
    </lineage>
</organism>